<keyword evidence="4" id="KW-1185">Reference proteome</keyword>
<dbReference type="InterPro" id="IPR045159">
    <property type="entry name" value="DCAF7-like"/>
</dbReference>
<keyword evidence="2" id="KW-0677">Repeat</keyword>
<keyword evidence="1" id="KW-0853">WD repeat</keyword>
<evidence type="ECO:0000256" key="2">
    <source>
        <dbReference type="ARBA" id="ARBA00022737"/>
    </source>
</evidence>
<proteinExistence type="predicted"/>
<name>A0A8S0QE93_OLEEU</name>
<dbReference type="EMBL" id="CACTIH010001849">
    <property type="protein sequence ID" value="CAA2965825.1"/>
    <property type="molecule type" value="Genomic_DNA"/>
</dbReference>
<accession>A0A8S0QE93</accession>
<dbReference type="AlphaFoldDB" id="A0A8S0QE93"/>
<dbReference type="OrthoDB" id="24670at2759"/>
<protein>
    <submittedName>
        <fullName evidence="3">Uncharacterized protein</fullName>
    </submittedName>
</protein>
<evidence type="ECO:0000313" key="3">
    <source>
        <dbReference type="EMBL" id="CAA2965825.1"/>
    </source>
</evidence>
<reference evidence="3 4" key="1">
    <citation type="submission" date="2019-12" db="EMBL/GenBank/DDBJ databases">
        <authorList>
            <person name="Alioto T."/>
            <person name="Alioto T."/>
            <person name="Gomez Garrido J."/>
        </authorList>
    </citation>
    <scope>NUCLEOTIDE SEQUENCE [LARGE SCALE GENOMIC DNA]</scope>
</reference>
<evidence type="ECO:0000256" key="1">
    <source>
        <dbReference type="ARBA" id="ARBA00022574"/>
    </source>
</evidence>
<comment type="caution">
    <text evidence="3">The sequence shown here is derived from an EMBL/GenBank/DDBJ whole genome shotgun (WGS) entry which is preliminary data.</text>
</comment>
<dbReference type="Proteomes" id="UP000594638">
    <property type="component" value="Unassembled WGS sequence"/>
</dbReference>
<gene>
    <name evidence="3" type="ORF">OLEA9_A082693</name>
</gene>
<evidence type="ECO:0000313" key="4">
    <source>
        <dbReference type="Proteomes" id="UP000594638"/>
    </source>
</evidence>
<dbReference type="PANTHER" id="PTHR19919">
    <property type="entry name" value="WD REPEAT CONTAINING PROTEIN"/>
    <property type="match status" value="1"/>
</dbReference>
<sequence>MTVSIAAAARIAVSRFSEEFNKNVEILQFDDEFNSIKPATSLSIEHTYPPTKPMSHPAPIAATNLLAPSGYYLRHWELRDASIEPICTFNNDKTSEFCLQH</sequence>
<organism evidence="3 4">
    <name type="scientific">Olea europaea subsp. europaea</name>
    <dbReference type="NCBI Taxonomy" id="158383"/>
    <lineage>
        <taxon>Eukaryota</taxon>
        <taxon>Viridiplantae</taxon>
        <taxon>Streptophyta</taxon>
        <taxon>Embryophyta</taxon>
        <taxon>Tracheophyta</taxon>
        <taxon>Spermatophyta</taxon>
        <taxon>Magnoliopsida</taxon>
        <taxon>eudicotyledons</taxon>
        <taxon>Gunneridae</taxon>
        <taxon>Pentapetalae</taxon>
        <taxon>asterids</taxon>
        <taxon>lamiids</taxon>
        <taxon>Lamiales</taxon>
        <taxon>Oleaceae</taxon>
        <taxon>Oleeae</taxon>
        <taxon>Olea</taxon>
    </lineage>
</organism>
<dbReference type="Gramene" id="OE9A082693T1">
    <property type="protein sequence ID" value="OE9A082693C1"/>
    <property type="gene ID" value="OE9A082693"/>
</dbReference>